<gene>
    <name evidence="3" type="ORF">AB4Y30_09400</name>
</gene>
<keyword evidence="2" id="KW-0472">Membrane</keyword>
<reference evidence="3" key="1">
    <citation type="submission" date="2024-07" db="EMBL/GenBank/DDBJ databases">
        <title>Halotolerant mesophilic bacterium Ornithinibacillus sp. 4-3, sp. nov., isolated from soil.</title>
        <authorList>
            <person name="Sidarenka A.V."/>
            <person name="Guliayeva D.E."/>
            <person name="Leanovich S.I."/>
            <person name="Hileuskaya K.S."/>
            <person name="Akhremchuk A.E."/>
            <person name="Sikolenko M.A."/>
            <person name="Valentovich L.N."/>
        </authorList>
    </citation>
    <scope>NUCLEOTIDE SEQUENCE</scope>
    <source>
        <strain evidence="3">4-3</strain>
    </source>
</reference>
<feature type="region of interest" description="Disordered" evidence="1">
    <location>
        <begin position="79"/>
        <end position="159"/>
    </location>
</feature>
<organism evidence="3">
    <name type="scientific">Ornithinibacillus sp. 4-3</name>
    <dbReference type="NCBI Taxonomy" id="3231488"/>
    <lineage>
        <taxon>Bacteria</taxon>
        <taxon>Bacillati</taxon>
        <taxon>Bacillota</taxon>
        <taxon>Bacilli</taxon>
        <taxon>Bacillales</taxon>
        <taxon>Bacillaceae</taxon>
        <taxon>Ornithinibacillus</taxon>
    </lineage>
</organism>
<feature type="compositionally biased region" description="Acidic residues" evidence="1">
    <location>
        <begin position="98"/>
        <end position="109"/>
    </location>
</feature>
<proteinExistence type="predicted"/>
<feature type="transmembrane region" description="Helical" evidence="2">
    <location>
        <begin position="51"/>
        <end position="72"/>
    </location>
</feature>
<dbReference type="RefSeq" id="WP_368651982.1">
    <property type="nucleotide sequence ID" value="NZ_CP162599.1"/>
</dbReference>
<name>A0AB39HGS0_9BACI</name>
<dbReference type="AlphaFoldDB" id="A0AB39HGS0"/>
<evidence type="ECO:0000313" key="3">
    <source>
        <dbReference type="EMBL" id="XDK31254.1"/>
    </source>
</evidence>
<protein>
    <recommendedName>
        <fullName evidence="4">Negative regulator of sigma-X activity</fullName>
    </recommendedName>
</protein>
<evidence type="ECO:0008006" key="4">
    <source>
        <dbReference type="Google" id="ProtNLM"/>
    </source>
</evidence>
<accession>A0AB39HGS0</accession>
<keyword evidence="2" id="KW-1133">Transmembrane helix</keyword>
<dbReference type="EMBL" id="CP162599">
    <property type="protein sequence ID" value="XDK31254.1"/>
    <property type="molecule type" value="Genomic_DNA"/>
</dbReference>
<feature type="compositionally biased region" description="Polar residues" evidence="1">
    <location>
        <begin position="79"/>
        <end position="93"/>
    </location>
</feature>
<feature type="compositionally biased region" description="Acidic residues" evidence="1">
    <location>
        <begin position="123"/>
        <end position="155"/>
    </location>
</feature>
<sequence>MRSFDKEEKIIVQKLRELPKIKDETDKEILYKRISQNINKPVKKPKRQIKYVPILGSAFALILLAFLIPSFLNNDSKENTLPNSERSAENYSLQMDEAPPEESETEEEPSTQQQSEPDRDTNIEEDNETEEEADDEVESSESEDSEEIENDDGIESLENRNFDETLVVSSVAENEVIVHAALADNQIQYVIPLSFVVSADEDLDTIYNNLSNLLSENAWGLTPFPLEDVEFDVDLDNKTVDIELPEDFQLGEGGSNSAVFSKILSAMFNPYGIDKVVFHPEDEESFELGALSNDNELDLEKEPVANYRVYQASSDSKKFLVPIPQENLSLEESFEELKKGLEDYHVYATIPEEAEFTIGQENEFLRVEFLEPLTTMENEDIMLMIESMLMTSKEHGFTQVQFENTGIESIGPYQVSEPIKVPEAINLIR</sequence>
<keyword evidence="2" id="KW-0812">Transmembrane</keyword>
<evidence type="ECO:0000256" key="2">
    <source>
        <dbReference type="SAM" id="Phobius"/>
    </source>
</evidence>
<evidence type="ECO:0000256" key="1">
    <source>
        <dbReference type="SAM" id="MobiDB-lite"/>
    </source>
</evidence>